<proteinExistence type="predicted"/>
<comment type="caution">
    <text evidence="2">The sequence shown here is derived from an EMBL/GenBank/DDBJ whole genome shotgun (WGS) entry which is preliminary data.</text>
</comment>
<organism evidence="2 3">
    <name type="scientific">Desulfovibrio desulfuricans</name>
    <dbReference type="NCBI Taxonomy" id="876"/>
    <lineage>
        <taxon>Bacteria</taxon>
        <taxon>Pseudomonadati</taxon>
        <taxon>Thermodesulfobacteriota</taxon>
        <taxon>Desulfovibrionia</taxon>
        <taxon>Desulfovibrionales</taxon>
        <taxon>Desulfovibrionaceae</taxon>
        <taxon>Desulfovibrio</taxon>
    </lineage>
</organism>
<name>A0AA94HVG8_DESDE</name>
<dbReference type="Proteomes" id="UP000182680">
    <property type="component" value="Unassembled WGS sequence"/>
</dbReference>
<accession>A0AA94HVG8</accession>
<dbReference type="RefSeq" id="WP_072312624.1">
    <property type="nucleotide sequence ID" value="NZ_FPIW01000119.1"/>
</dbReference>
<dbReference type="AlphaFoldDB" id="A0AA94HVG8"/>
<evidence type="ECO:0000313" key="2">
    <source>
        <dbReference type="EMBL" id="SFW75543.1"/>
    </source>
</evidence>
<sequence length="88" mass="10082">MAGLGTRGKAKVGGANELFSKTEKHESQQNINTENHKNENIENMQPVKKSFVFSFALAEQLRKHAFEKRMKEVDIVREALDLYFKNAD</sequence>
<protein>
    <submittedName>
        <fullName evidence="2">Uncharacterized protein</fullName>
    </submittedName>
</protein>
<evidence type="ECO:0000256" key="1">
    <source>
        <dbReference type="SAM" id="MobiDB-lite"/>
    </source>
</evidence>
<feature type="region of interest" description="Disordered" evidence="1">
    <location>
        <begin position="1"/>
        <end position="41"/>
    </location>
</feature>
<evidence type="ECO:0000313" key="3">
    <source>
        <dbReference type="Proteomes" id="UP000182680"/>
    </source>
</evidence>
<dbReference type="EMBL" id="FPIW01000119">
    <property type="protein sequence ID" value="SFW75543.1"/>
    <property type="molecule type" value="Genomic_DNA"/>
</dbReference>
<reference evidence="3" key="1">
    <citation type="submission" date="2016-11" db="EMBL/GenBank/DDBJ databases">
        <authorList>
            <person name="Jaros S."/>
            <person name="Januszkiewicz K."/>
            <person name="Wedrychowicz H."/>
        </authorList>
    </citation>
    <scope>NUCLEOTIDE SEQUENCE [LARGE SCALE GENOMIC DNA]</scope>
    <source>
        <strain evidence="3">DSM 7057</strain>
    </source>
</reference>
<gene>
    <name evidence="2" type="ORF">SAMN02910291_02927</name>
</gene>